<keyword evidence="2" id="KW-1185">Reference proteome</keyword>
<proteinExistence type="predicted"/>
<protein>
    <submittedName>
        <fullName evidence="1">Uncharacterized protein</fullName>
    </submittedName>
</protein>
<gene>
    <name evidence="1" type="ORF">GCM10023315_23830</name>
</gene>
<comment type="caution">
    <text evidence="1">The sequence shown here is derived from an EMBL/GenBank/DDBJ whole genome shotgun (WGS) entry which is preliminary data.</text>
</comment>
<evidence type="ECO:0000313" key="1">
    <source>
        <dbReference type="EMBL" id="GAA4972753.1"/>
    </source>
</evidence>
<reference evidence="2" key="1">
    <citation type="journal article" date="2019" name="Int. J. Syst. Evol. Microbiol.">
        <title>The Global Catalogue of Microorganisms (GCM) 10K type strain sequencing project: providing services to taxonomists for standard genome sequencing and annotation.</title>
        <authorList>
            <consortium name="The Broad Institute Genomics Platform"/>
            <consortium name="The Broad Institute Genome Sequencing Center for Infectious Disease"/>
            <person name="Wu L."/>
            <person name="Ma J."/>
        </authorList>
    </citation>
    <scope>NUCLEOTIDE SEQUENCE [LARGE SCALE GENOMIC DNA]</scope>
    <source>
        <strain evidence="2">JCM 18287</strain>
    </source>
</reference>
<accession>A0ABP9HJY1</accession>
<dbReference type="EMBL" id="BAABJK010000007">
    <property type="protein sequence ID" value="GAA4972753.1"/>
    <property type="molecule type" value="Genomic_DNA"/>
</dbReference>
<evidence type="ECO:0000313" key="2">
    <source>
        <dbReference type="Proteomes" id="UP001501692"/>
    </source>
</evidence>
<organism evidence="1 2">
    <name type="scientific">Algibacter aquimarinus</name>
    <dbReference type="NCBI Taxonomy" id="1136748"/>
    <lineage>
        <taxon>Bacteria</taxon>
        <taxon>Pseudomonadati</taxon>
        <taxon>Bacteroidota</taxon>
        <taxon>Flavobacteriia</taxon>
        <taxon>Flavobacteriales</taxon>
        <taxon>Flavobacteriaceae</taxon>
        <taxon>Algibacter</taxon>
    </lineage>
</organism>
<dbReference type="Proteomes" id="UP001501692">
    <property type="component" value="Unassembled WGS sequence"/>
</dbReference>
<name>A0ABP9HJY1_9FLAO</name>
<sequence>MAAVFLVGGFSNISAESKLIEKTIEEEDGCASDCVQEARDLVLQAAEENEDDIYMETYMALYTICLNQNC</sequence>